<feature type="transmembrane region" description="Helical" evidence="9">
    <location>
        <begin position="146"/>
        <end position="165"/>
    </location>
</feature>
<dbReference type="InterPro" id="IPR016130">
    <property type="entry name" value="Tyr_Pase_AS"/>
</dbReference>
<comment type="similarity">
    <text evidence="3">Belongs to the PTEN phosphatase protein family.</text>
</comment>
<evidence type="ECO:0000256" key="7">
    <source>
        <dbReference type="ARBA" id="ARBA00023136"/>
    </source>
</evidence>
<accession>A0ABR3MPU6</accession>
<dbReference type="Proteomes" id="UP001558613">
    <property type="component" value="Unassembled WGS sequence"/>
</dbReference>
<evidence type="ECO:0000256" key="8">
    <source>
        <dbReference type="ARBA" id="ARBA00023273"/>
    </source>
</evidence>
<evidence type="ECO:0000256" key="9">
    <source>
        <dbReference type="SAM" id="Phobius"/>
    </source>
</evidence>
<evidence type="ECO:0000313" key="13">
    <source>
        <dbReference type="EMBL" id="KAL1266645.1"/>
    </source>
</evidence>
<protein>
    <recommendedName>
        <fullName evidence="15">Phosphatidylinositol-3,4,5-trisphosphate 3-phosphatase</fullName>
    </recommendedName>
</protein>
<dbReference type="PROSITE" id="PS50056">
    <property type="entry name" value="TYR_PHOSPHATASE_2"/>
    <property type="match status" value="1"/>
</dbReference>
<evidence type="ECO:0000259" key="11">
    <source>
        <dbReference type="PROSITE" id="PS51181"/>
    </source>
</evidence>
<feature type="domain" description="Phosphatase tensin-type" evidence="11">
    <location>
        <begin position="246"/>
        <end position="422"/>
    </location>
</feature>
<dbReference type="SUPFAM" id="SSF81324">
    <property type="entry name" value="Voltage-gated potassium channels"/>
    <property type="match status" value="1"/>
</dbReference>
<dbReference type="InterPro" id="IPR027359">
    <property type="entry name" value="Volt_channel_dom_sf"/>
</dbReference>
<evidence type="ECO:0000313" key="14">
    <source>
        <dbReference type="Proteomes" id="UP001558613"/>
    </source>
</evidence>
<dbReference type="PROSITE" id="PS51181">
    <property type="entry name" value="PPASE_TENSIN"/>
    <property type="match status" value="1"/>
</dbReference>
<gene>
    <name evidence="13" type="ORF">QQF64_002320</name>
</gene>
<evidence type="ECO:0000259" key="12">
    <source>
        <dbReference type="PROSITE" id="PS51182"/>
    </source>
</evidence>
<dbReference type="Pfam" id="PF00520">
    <property type="entry name" value="Ion_trans"/>
    <property type="match status" value="1"/>
</dbReference>
<dbReference type="SMART" id="SM01326">
    <property type="entry name" value="PTEN_C2"/>
    <property type="match status" value="1"/>
</dbReference>
<evidence type="ECO:0000256" key="2">
    <source>
        <dbReference type="ARBA" id="ARBA00004316"/>
    </source>
</evidence>
<evidence type="ECO:0000256" key="4">
    <source>
        <dbReference type="ARBA" id="ARBA00022692"/>
    </source>
</evidence>
<dbReference type="SUPFAM" id="SSF49562">
    <property type="entry name" value="C2 domain (Calcium/lipid-binding domain, CaLB)"/>
    <property type="match status" value="1"/>
</dbReference>
<dbReference type="Pfam" id="PF10409">
    <property type="entry name" value="PTEN_C2"/>
    <property type="match status" value="1"/>
</dbReference>
<dbReference type="PANTHER" id="PTHR12305:SF60">
    <property type="entry name" value="PHOSPHATIDYLINOSITOL 3,4,5-TRISPHOSPHATE 3-PHOSPHATASE TPTE2-RELATED"/>
    <property type="match status" value="1"/>
</dbReference>
<reference evidence="13 14" key="1">
    <citation type="submission" date="2023-09" db="EMBL/GenBank/DDBJ databases">
        <authorList>
            <person name="Wang M."/>
        </authorList>
    </citation>
    <scope>NUCLEOTIDE SEQUENCE [LARGE SCALE GENOMIC DNA]</scope>
    <source>
        <strain evidence="13">GT-2023</strain>
        <tissue evidence="13">Liver</tissue>
    </source>
</reference>
<dbReference type="SUPFAM" id="SSF52799">
    <property type="entry name" value="(Phosphotyrosine protein) phosphatases II"/>
    <property type="match status" value="1"/>
</dbReference>
<dbReference type="InterPro" id="IPR029023">
    <property type="entry name" value="Tensin_phosphatase"/>
</dbReference>
<evidence type="ECO:0000256" key="1">
    <source>
        <dbReference type="ARBA" id="ARBA00004141"/>
    </source>
</evidence>
<keyword evidence="8" id="KW-0966">Cell projection</keyword>
<evidence type="ECO:0000256" key="6">
    <source>
        <dbReference type="ARBA" id="ARBA00022989"/>
    </source>
</evidence>
<dbReference type="Gene3D" id="2.60.40.1110">
    <property type="match status" value="1"/>
</dbReference>
<proteinExistence type="inferred from homology"/>
<evidence type="ECO:0008006" key="15">
    <source>
        <dbReference type="Google" id="ProtNLM"/>
    </source>
</evidence>
<organism evidence="13 14">
    <name type="scientific">Cirrhinus molitorella</name>
    <name type="common">mud carp</name>
    <dbReference type="NCBI Taxonomy" id="172907"/>
    <lineage>
        <taxon>Eukaryota</taxon>
        <taxon>Metazoa</taxon>
        <taxon>Chordata</taxon>
        <taxon>Craniata</taxon>
        <taxon>Vertebrata</taxon>
        <taxon>Euteleostomi</taxon>
        <taxon>Actinopterygii</taxon>
        <taxon>Neopterygii</taxon>
        <taxon>Teleostei</taxon>
        <taxon>Ostariophysi</taxon>
        <taxon>Cypriniformes</taxon>
        <taxon>Cyprinidae</taxon>
        <taxon>Labeoninae</taxon>
        <taxon>Labeonini</taxon>
        <taxon>Cirrhinus</taxon>
    </lineage>
</organism>
<dbReference type="Gene3D" id="3.90.190.10">
    <property type="entry name" value="Protein tyrosine phosphatase superfamily"/>
    <property type="match status" value="1"/>
</dbReference>
<keyword evidence="14" id="KW-1185">Reference proteome</keyword>
<evidence type="ECO:0000256" key="5">
    <source>
        <dbReference type="ARBA" id="ARBA00022801"/>
    </source>
</evidence>
<dbReference type="InterPro" id="IPR014020">
    <property type="entry name" value="Tensin_C2-dom"/>
</dbReference>
<dbReference type="InterPro" id="IPR045102">
    <property type="entry name" value="PTP_VSP_TPTE"/>
</dbReference>
<feature type="domain" description="C2 tensin-type" evidence="12">
    <location>
        <begin position="429"/>
        <end position="565"/>
    </location>
</feature>
<dbReference type="Gene3D" id="1.20.120.350">
    <property type="entry name" value="Voltage-gated potassium channels. Chain C"/>
    <property type="match status" value="1"/>
</dbReference>
<dbReference type="CDD" id="cd14510">
    <property type="entry name" value="PTP_VSP_TPTE"/>
    <property type="match status" value="1"/>
</dbReference>
<dbReference type="InterPro" id="IPR051281">
    <property type="entry name" value="Dual-spec_lipid-protein_phosph"/>
</dbReference>
<keyword evidence="6 9" id="KW-1133">Transmembrane helix</keyword>
<dbReference type="SMART" id="SM00404">
    <property type="entry name" value="PTPc_motif"/>
    <property type="match status" value="1"/>
</dbReference>
<dbReference type="InterPro" id="IPR000387">
    <property type="entry name" value="Tyr_Pase_dom"/>
</dbReference>
<keyword evidence="7 9" id="KW-0472">Membrane</keyword>
<comment type="caution">
    <text evidence="13">The sequence shown here is derived from an EMBL/GenBank/DDBJ whole genome shotgun (WGS) entry which is preliminary data.</text>
</comment>
<evidence type="ECO:0000256" key="3">
    <source>
        <dbReference type="ARBA" id="ARBA00007881"/>
    </source>
</evidence>
<dbReference type="InterPro" id="IPR035892">
    <property type="entry name" value="C2_domain_sf"/>
</dbReference>
<dbReference type="EMBL" id="JAYMGO010000010">
    <property type="protein sequence ID" value="KAL1266645.1"/>
    <property type="molecule type" value="Genomic_DNA"/>
</dbReference>
<dbReference type="PROSITE" id="PS00383">
    <property type="entry name" value="TYR_PHOSPHATASE_1"/>
    <property type="match status" value="1"/>
</dbReference>
<feature type="transmembrane region" description="Helical" evidence="9">
    <location>
        <begin position="110"/>
        <end position="134"/>
    </location>
</feature>
<dbReference type="InterPro" id="IPR003595">
    <property type="entry name" value="Tyr_Pase_cat"/>
</dbReference>
<sequence>MKKGASRKAASQAKGRKTVFPDALSDWTSYLISKLHGADKIYWSKRETQNFTVKMTSVHFNPGLDSKEVNGNGVKEEAEVQIDDGKEETEDPDTMYHLIRKTITPFVMSFGFRVFGLVLIIVDIVLVIVDLSLSNKSRDVGSALEAISLVISFFFLIDVLLRVYVEGFKVYFSSKLNIIDACIVVVTLVVTMIYAFSDLSGASLIPRVVNFLRALRILILVRIFRLASQKKELEKVTRRMVSENKRRYQKDGFDLDLTYVTERIIAMSFPSSGKQALYRNPIREVARFLDTKHLDHYKVFNLCSEKGYDPKFFHYRVERVMIDDHNVPSLEDMLRYTACVREWMAADSRNVIAIHCKGGKGRTGTMVCTWLIDSDQFESAQESLDYFGERRTDKSMSSKFQGVETPSQSRYVGYYEIMKNQYNRQLPPQKSLKIKSIRIHSIAGVGKGNGNDLKVKIIVKRDLVFECVCAKQQNCAVFPDTGSNAVVISLQDGPVVNGDVKVMFESSAGLPKGYEDCPFYFWFNTSFIENNSLYLSREELDNPHKSKTWDIYKEDFGVTLYFTEP</sequence>
<dbReference type="InterPro" id="IPR029021">
    <property type="entry name" value="Prot-tyrosine_phosphatase-like"/>
</dbReference>
<keyword evidence="4 9" id="KW-0812">Transmembrane</keyword>
<name>A0ABR3MPU6_9TELE</name>
<keyword evidence="5" id="KW-0378">Hydrolase</keyword>
<dbReference type="PROSITE" id="PS51182">
    <property type="entry name" value="C2_TENSIN"/>
    <property type="match status" value="1"/>
</dbReference>
<dbReference type="PANTHER" id="PTHR12305">
    <property type="entry name" value="PHOSPHATASE WITH HOMOLOGY TO TENSIN"/>
    <property type="match status" value="1"/>
</dbReference>
<comment type="subcellular location">
    <subcellularLocation>
        <location evidence="2">Cell projection</location>
    </subcellularLocation>
    <subcellularLocation>
        <location evidence="1">Membrane</location>
        <topology evidence="1">Multi-pass membrane protein</topology>
    </subcellularLocation>
</comment>
<feature type="transmembrane region" description="Helical" evidence="9">
    <location>
        <begin position="177"/>
        <end position="196"/>
    </location>
</feature>
<feature type="domain" description="Tyrosine specific protein phosphatases" evidence="10">
    <location>
        <begin position="331"/>
        <end position="391"/>
    </location>
</feature>
<dbReference type="InterPro" id="IPR005821">
    <property type="entry name" value="Ion_trans_dom"/>
</dbReference>
<evidence type="ECO:0000259" key="10">
    <source>
        <dbReference type="PROSITE" id="PS50056"/>
    </source>
</evidence>
<dbReference type="Pfam" id="PF22785">
    <property type="entry name" value="Tc-R-P"/>
    <property type="match status" value="1"/>
</dbReference>